<dbReference type="Proteomes" id="UP001209878">
    <property type="component" value="Unassembled WGS sequence"/>
</dbReference>
<keyword evidence="2" id="KW-1185">Reference proteome</keyword>
<evidence type="ECO:0000313" key="1">
    <source>
        <dbReference type="EMBL" id="KAK2174253.1"/>
    </source>
</evidence>
<dbReference type="AlphaFoldDB" id="A0AAD9KPG6"/>
<evidence type="ECO:0000313" key="2">
    <source>
        <dbReference type="Proteomes" id="UP001209878"/>
    </source>
</evidence>
<gene>
    <name evidence="1" type="ORF">NP493_816g02017</name>
</gene>
<organism evidence="1 2">
    <name type="scientific">Ridgeia piscesae</name>
    <name type="common">Tubeworm</name>
    <dbReference type="NCBI Taxonomy" id="27915"/>
    <lineage>
        <taxon>Eukaryota</taxon>
        <taxon>Metazoa</taxon>
        <taxon>Spiralia</taxon>
        <taxon>Lophotrochozoa</taxon>
        <taxon>Annelida</taxon>
        <taxon>Polychaeta</taxon>
        <taxon>Sedentaria</taxon>
        <taxon>Canalipalpata</taxon>
        <taxon>Sabellida</taxon>
        <taxon>Siboglinidae</taxon>
        <taxon>Ridgeia</taxon>
    </lineage>
</organism>
<name>A0AAD9KPG6_RIDPI</name>
<protein>
    <submittedName>
        <fullName evidence="1">Uncharacterized protein</fullName>
    </submittedName>
</protein>
<dbReference type="EMBL" id="JAODUO010000816">
    <property type="protein sequence ID" value="KAK2174253.1"/>
    <property type="molecule type" value="Genomic_DNA"/>
</dbReference>
<accession>A0AAD9KPG6</accession>
<sequence length="70" mass="7904">MIPARLTCPDGWTKEYVGYLMSAHYTHQGRTTYTCVDNARKLSMAVGRTKTAFFSTTSRLCVAHCRVPNM</sequence>
<reference evidence="1" key="1">
    <citation type="journal article" date="2023" name="Mol. Biol. Evol.">
        <title>Third-Generation Sequencing Reveals the Adaptive Role of the Epigenome in Three Deep-Sea Polychaetes.</title>
        <authorList>
            <person name="Perez M."/>
            <person name="Aroh O."/>
            <person name="Sun Y."/>
            <person name="Lan Y."/>
            <person name="Juniper S.K."/>
            <person name="Young C.R."/>
            <person name="Angers B."/>
            <person name="Qian P.Y."/>
        </authorList>
    </citation>
    <scope>NUCLEOTIDE SEQUENCE</scope>
    <source>
        <strain evidence="1">R07B-5</strain>
    </source>
</reference>
<proteinExistence type="predicted"/>
<comment type="caution">
    <text evidence="1">The sequence shown here is derived from an EMBL/GenBank/DDBJ whole genome shotgun (WGS) entry which is preliminary data.</text>
</comment>